<organism evidence="2 3">
    <name type="scientific">Thalassiosira oceanica</name>
    <name type="common">Marine diatom</name>
    <dbReference type="NCBI Taxonomy" id="159749"/>
    <lineage>
        <taxon>Eukaryota</taxon>
        <taxon>Sar</taxon>
        <taxon>Stramenopiles</taxon>
        <taxon>Ochrophyta</taxon>
        <taxon>Bacillariophyta</taxon>
        <taxon>Coscinodiscophyceae</taxon>
        <taxon>Thalassiosirophycidae</taxon>
        <taxon>Thalassiosirales</taxon>
        <taxon>Thalassiosiraceae</taxon>
        <taxon>Thalassiosira</taxon>
    </lineage>
</organism>
<gene>
    <name evidence="2" type="ORF">THAOC_30482</name>
</gene>
<dbReference type="Proteomes" id="UP000266841">
    <property type="component" value="Unassembled WGS sequence"/>
</dbReference>
<feature type="compositionally biased region" description="Polar residues" evidence="1">
    <location>
        <begin position="212"/>
        <end position="222"/>
    </location>
</feature>
<feature type="compositionally biased region" description="Acidic residues" evidence="1">
    <location>
        <begin position="304"/>
        <end position="313"/>
    </location>
</feature>
<protein>
    <submittedName>
        <fullName evidence="2">Uncharacterized protein</fullName>
    </submittedName>
</protein>
<sequence length="313" mass="34380">MQTIKSGADAVLTIASTAYRESQFSDSLIFRRASSIYSSELDTSYSTRALDASHSTLIDASSYLGRSCSERDAPDLNLLDTHLRQLNCQEKPSDGKEGHHYGVVDSQLELDILNERDSGDWLSPGTTLGAADPSTFDYFASDERSSLPVDIPLELSDQVNSKRRSSLQNIKSGLDETRQSFTTVKSIEFSLGDLDLESFGSFHDLEHGSQDETFANDVTGSSRPVDPGPLLPLAGDKKSSKSTPPIYPINDDQSDEPMDEDALALLIRVRTQRTDLLGDKKSSKSSRKKNNRKNSKIKSPLLADADEDSSFDE</sequence>
<feature type="compositionally biased region" description="Basic residues" evidence="1">
    <location>
        <begin position="283"/>
        <end position="296"/>
    </location>
</feature>
<feature type="region of interest" description="Disordered" evidence="1">
    <location>
        <begin position="276"/>
        <end position="313"/>
    </location>
</feature>
<name>K0RNM1_THAOC</name>
<evidence type="ECO:0000256" key="1">
    <source>
        <dbReference type="SAM" id="MobiDB-lite"/>
    </source>
</evidence>
<feature type="non-terminal residue" evidence="2">
    <location>
        <position position="313"/>
    </location>
</feature>
<feature type="region of interest" description="Disordered" evidence="1">
    <location>
        <begin position="212"/>
        <end position="262"/>
    </location>
</feature>
<reference evidence="2 3" key="1">
    <citation type="journal article" date="2012" name="Genome Biol.">
        <title>Genome and low-iron response of an oceanic diatom adapted to chronic iron limitation.</title>
        <authorList>
            <person name="Lommer M."/>
            <person name="Specht M."/>
            <person name="Roy A.S."/>
            <person name="Kraemer L."/>
            <person name="Andreson R."/>
            <person name="Gutowska M.A."/>
            <person name="Wolf J."/>
            <person name="Bergner S.V."/>
            <person name="Schilhabel M.B."/>
            <person name="Klostermeier U.C."/>
            <person name="Beiko R.G."/>
            <person name="Rosenstiel P."/>
            <person name="Hippler M."/>
            <person name="Laroche J."/>
        </authorList>
    </citation>
    <scope>NUCLEOTIDE SEQUENCE [LARGE SCALE GENOMIC DNA]</scope>
    <source>
        <strain evidence="2 3">CCMP1005</strain>
    </source>
</reference>
<evidence type="ECO:0000313" key="2">
    <source>
        <dbReference type="EMBL" id="EJK50516.1"/>
    </source>
</evidence>
<comment type="caution">
    <text evidence="2">The sequence shown here is derived from an EMBL/GenBank/DDBJ whole genome shotgun (WGS) entry which is preliminary data.</text>
</comment>
<accession>K0RNM1</accession>
<proteinExistence type="predicted"/>
<feature type="compositionally biased region" description="Acidic residues" evidence="1">
    <location>
        <begin position="252"/>
        <end position="262"/>
    </location>
</feature>
<dbReference type="AlphaFoldDB" id="K0RNM1"/>
<keyword evidence="3" id="KW-1185">Reference proteome</keyword>
<evidence type="ECO:0000313" key="3">
    <source>
        <dbReference type="Proteomes" id="UP000266841"/>
    </source>
</evidence>
<dbReference type="EMBL" id="AGNL01043527">
    <property type="protein sequence ID" value="EJK50516.1"/>
    <property type="molecule type" value="Genomic_DNA"/>
</dbReference>